<reference evidence="2" key="1">
    <citation type="submission" date="2022-11" db="UniProtKB">
        <authorList>
            <consortium name="WormBaseParasite"/>
        </authorList>
    </citation>
    <scope>IDENTIFICATION</scope>
</reference>
<name>A0A914NPS6_MELIC</name>
<keyword evidence="1" id="KW-1185">Reference proteome</keyword>
<organism evidence="1 2">
    <name type="scientific">Meloidogyne incognita</name>
    <name type="common">Southern root-knot nematode worm</name>
    <name type="synonym">Oxyuris incognita</name>
    <dbReference type="NCBI Taxonomy" id="6306"/>
    <lineage>
        <taxon>Eukaryota</taxon>
        <taxon>Metazoa</taxon>
        <taxon>Ecdysozoa</taxon>
        <taxon>Nematoda</taxon>
        <taxon>Chromadorea</taxon>
        <taxon>Rhabditida</taxon>
        <taxon>Tylenchina</taxon>
        <taxon>Tylenchomorpha</taxon>
        <taxon>Tylenchoidea</taxon>
        <taxon>Meloidogynidae</taxon>
        <taxon>Meloidogyninae</taxon>
        <taxon>Meloidogyne</taxon>
        <taxon>Meloidogyne incognita group</taxon>
    </lineage>
</organism>
<dbReference type="WBParaSite" id="Minc3s06463g39848">
    <property type="protein sequence ID" value="Minc3s06463g39848"/>
    <property type="gene ID" value="Minc3s06463g39848"/>
</dbReference>
<sequence>MVLLRSLQLLSSEISITRKFLLLSKMREIGCIPNIPPSYIASFKINESGTPWYGSMLLDQLNRTITDRIKSPLRIKSP</sequence>
<accession>A0A914NPS6</accession>
<evidence type="ECO:0000313" key="2">
    <source>
        <dbReference type="WBParaSite" id="Minc3s06463g39848"/>
    </source>
</evidence>
<dbReference type="Proteomes" id="UP000887563">
    <property type="component" value="Unplaced"/>
</dbReference>
<protein>
    <submittedName>
        <fullName evidence="2">Uncharacterized protein</fullName>
    </submittedName>
</protein>
<proteinExistence type="predicted"/>
<dbReference type="AlphaFoldDB" id="A0A914NPS6"/>
<evidence type="ECO:0000313" key="1">
    <source>
        <dbReference type="Proteomes" id="UP000887563"/>
    </source>
</evidence>